<keyword evidence="3" id="KW-1185">Reference proteome</keyword>
<reference evidence="2" key="1">
    <citation type="journal article" date="2022" name="bioRxiv">
        <title>Sequencing and chromosome-scale assembly of the giantPleurodeles waltlgenome.</title>
        <authorList>
            <person name="Brown T."/>
            <person name="Elewa A."/>
            <person name="Iarovenko S."/>
            <person name="Subramanian E."/>
            <person name="Araus A.J."/>
            <person name="Petzold A."/>
            <person name="Susuki M."/>
            <person name="Suzuki K.-i.T."/>
            <person name="Hayashi T."/>
            <person name="Toyoda A."/>
            <person name="Oliveira C."/>
            <person name="Osipova E."/>
            <person name="Leigh N.D."/>
            <person name="Simon A."/>
            <person name="Yun M.H."/>
        </authorList>
    </citation>
    <scope>NUCLEOTIDE SEQUENCE</scope>
    <source>
        <strain evidence="2">20211129_DDA</strain>
        <tissue evidence="2">Liver</tissue>
    </source>
</reference>
<evidence type="ECO:0000256" key="1">
    <source>
        <dbReference type="SAM" id="MobiDB-lite"/>
    </source>
</evidence>
<feature type="region of interest" description="Disordered" evidence="1">
    <location>
        <begin position="86"/>
        <end position="106"/>
    </location>
</feature>
<dbReference type="AlphaFoldDB" id="A0AAV7S9P1"/>
<sequence length="166" mass="18832">MKRDPLLCKIMSDIQSLRGSLELKLDAVTVDINLLRADLQKVTDTVTTAETQTHGLQVATKRLEDQAKVITKQQSAVAAKLEYQEGQAPTTISSDPKKDGLRSNRPRQRTVIRGQTRALIGCKKKEKKLQFEVLERDIRVLMDCLPKDTCPELRHSLQAKQVERRE</sequence>
<gene>
    <name evidence="2" type="ORF">NDU88_001397</name>
</gene>
<protein>
    <submittedName>
        <fullName evidence="2">Uncharacterized protein</fullName>
    </submittedName>
</protein>
<dbReference type="Proteomes" id="UP001066276">
    <property type="component" value="Chromosome 4_2"/>
</dbReference>
<dbReference type="EMBL" id="JANPWB010000008">
    <property type="protein sequence ID" value="KAJ1160907.1"/>
    <property type="molecule type" value="Genomic_DNA"/>
</dbReference>
<organism evidence="2 3">
    <name type="scientific">Pleurodeles waltl</name>
    <name type="common">Iberian ribbed newt</name>
    <dbReference type="NCBI Taxonomy" id="8319"/>
    <lineage>
        <taxon>Eukaryota</taxon>
        <taxon>Metazoa</taxon>
        <taxon>Chordata</taxon>
        <taxon>Craniata</taxon>
        <taxon>Vertebrata</taxon>
        <taxon>Euteleostomi</taxon>
        <taxon>Amphibia</taxon>
        <taxon>Batrachia</taxon>
        <taxon>Caudata</taxon>
        <taxon>Salamandroidea</taxon>
        <taxon>Salamandridae</taxon>
        <taxon>Pleurodelinae</taxon>
        <taxon>Pleurodeles</taxon>
    </lineage>
</organism>
<accession>A0AAV7S9P1</accession>
<name>A0AAV7S9P1_PLEWA</name>
<evidence type="ECO:0000313" key="3">
    <source>
        <dbReference type="Proteomes" id="UP001066276"/>
    </source>
</evidence>
<evidence type="ECO:0000313" key="2">
    <source>
        <dbReference type="EMBL" id="KAJ1160907.1"/>
    </source>
</evidence>
<proteinExistence type="predicted"/>
<comment type="caution">
    <text evidence="2">The sequence shown here is derived from an EMBL/GenBank/DDBJ whole genome shotgun (WGS) entry which is preliminary data.</text>
</comment>